<dbReference type="Proteomes" id="UP001255185">
    <property type="component" value="Unassembled WGS sequence"/>
</dbReference>
<name>A0ABU1TN03_9FLAO</name>
<dbReference type="EMBL" id="JAVDVI010000005">
    <property type="protein sequence ID" value="MDR6967344.1"/>
    <property type="molecule type" value="Genomic_DNA"/>
</dbReference>
<evidence type="ECO:0000313" key="4">
    <source>
        <dbReference type="Proteomes" id="UP001255185"/>
    </source>
</evidence>
<keyword evidence="1" id="KW-0732">Signal</keyword>
<protein>
    <recommendedName>
        <fullName evidence="2">Secretion system C-terminal sorting domain-containing protein</fullName>
    </recommendedName>
</protein>
<dbReference type="SUPFAM" id="SSF63825">
    <property type="entry name" value="YWTD domain"/>
    <property type="match status" value="2"/>
</dbReference>
<reference evidence="3 4" key="1">
    <citation type="submission" date="2023-07" db="EMBL/GenBank/DDBJ databases">
        <title>Sorghum-associated microbial communities from plants grown in Nebraska, USA.</title>
        <authorList>
            <person name="Schachtman D."/>
        </authorList>
    </citation>
    <scope>NUCLEOTIDE SEQUENCE [LARGE SCALE GENOMIC DNA]</scope>
    <source>
        <strain evidence="3 4">3773</strain>
    </source>
</reference>
<comment type="caution">
    <text evidence="3">The sequence shown here is derived from an EMBL/GenBank/DDBJ whole genome shotgun (WGS) entry which is preliminary data.</text>
</comment>
<organism evidence="3 4">
    <name type="scientific">Flavobacterium arsenatis</name>
    <dbReference type="NCBI Taxonomy" id="1484332"/>
    <lineage>
        <taxon>Bacteria</taxon>
        <taxon>Pseudomonadati</taxon>
        <taxon>Bacteroidota</taxon>
        <taxon>Flavobacteriia</taxon>
        <taxon>Flavobacteriales</taxon>
        <taxon>Flavobacteriaceae</taxon>
        <taxon>Flavobacterium</taxon>
    </lineage>
</organism>
<proteinExistence type="predicted"/>
<accession>A0ABU1TN03</accession>
<dbReference type="NCBIfam" id="TIGR04183">
    <property type="entry name" value="Por_Secre_tail"/>
    <property type="match status" value="1"/>
</dbReference>
<dbReference type="Pfam" id="PF18962">
    <property type="entry name" value="Por_Secre_tail"/>
    <property type="match status" value="1"/>
</dbReference>
<evidence type="ECO:0000256" key="1">
    <source>
        <dbReference type="ARBA" id="ARBA00022729"/>
    </source>
</evidence>
<keyword evidence="4" id="KW-1185">Reference proteome</keyword>
<evidence type="ECO:0000313" key="3">
    <source>
        <dbReference type="EMBL" id="MDR6967344.1"/>
    </source>
</evidence>
<sequence>MKRIIFFCVIMTFYLPNLKAQTVSTFIDSDSYGLYGLTIEENFLYVVSSFNGKVYRKDINTSDSNYETFNIGGSGYEGICKVGDYLYVAKPFNGSYGIHRFNIENGTPIEQFISMNNVHGITHRDSELYIGSENGIYKVDLDSENISPILISNYGSGIGLKVYDNYLYTGSKKINLDSGNYEAETITTYSGNSFTRGNDENTFYLTGGEDYSAVYELNILTQTYSLLIQIENFIGTYDIIFADNSLFVTTIEGDYDKVARIDLNPLNVEEINDISHLMYPNPTSYFININGTEPNETITIINPNGQIVKSIKIENEKIDVSDLNPGVYFMKNKNTYKKFIKK</sequence>
<dbReference type="InterPro" id="IPR026444">
    <property type="entry name" value="Secre_tail"/>
</dbReference>
<gene>
    <name evidence="3" type="ORF">J2X31_001355</name>
</gene>
<evidence type="ECO:0000259" key="2">
    <source>
        <dbReference type="Pfam" id="PF18962"/>
    </source>
</evidence>
<feature type="domain" description="Secretion system C-terminal sorting" evidence="2">
    <location>
        <begin position="278"/>
        <end position="342"/>
    </location>
</feature>
<dbReference type="RefSeq" id="WP_310025440.1">
    <property type="nucleotide sequence ID" value="NZ_JAVDVI010000005.1"/>
</dbReference>